<evidence type="ECO:0000256" key="4">
    <source>
        <dbReference type="ARBA" id="ARBA00023163"/>
    </source>
</evidence>
<dbReference type="InterPro" id="IPR000847">
    <property type="entry name" value="LysR_HTH_N"/>
</dbReference>
<evidence type="ECO:0000313" key="8">
    <source>
        <dbReference type="Proteomes" id="UP000183805"/>
    </source>
</evidence>
<evidence type="ECO:0000313" key="6">
    <source>
        <dbReference type="EMBL" id="AXV63874.1"/>
    </source>
</evidence>
<evidence type="ECO:0000256" key="2">
    <source>
        <dbReference type="ARBA" id="ARBA00023015"/>
    </source>
</evidence>
<reference evidence="6 9" key="2">
    <citation type="submission" date="2018-08" db="EMBL/GenBank/DDBJ databases">
        <title>Draft genome sequence of Pseudoalteromonas donghaensis HJ51.</title>
        <authorList>
            <person name="Oh J."/>
            <person name="Roh D."/>
        </authorList>
    </citation>
    <scope>NUCLEOTIDE SEQUENCE [LARGE SCALE GENOMIC DNA]</scope>
    <source>
        <strain evidence="6 9">HJ51</strain>
    </source>
</reference>
<evidence type="ECO:0000256" key="3">
    <source>
        <dbReference type="ARBA" id="ARBA00023125"/>
    </source>
</evidence>
<keyword evidence="4" id="KW-0804">Transcription</keyword>
<keyword evidence="3 7" id="KW-0238">DNA-binding</keyword>
<dbReference type="EMBL" id="CP032090">
    <property type="protein sequence ID" value="AXV63874.1"/>
    <property type="molecule type" value="Genomic_DNA"/>
</dbReference>
<sequence>MWQGLDEFLYVVEQGSFTHAAKAMEVSTSHISRQIQQLENRLGSVLFQRTTRKISLTEAGKEYAIKLKAIRQELIDANNQLQGEQRQPKGLIRITGAGEFVANQVAPKVAEFVKRYPEVEVEIDFNSRNVNLVEEGFDLAVRFGRMEDSNLIARPLCKRIMTLVASPEYLANHPRLTHPYELTEHNCLIAMRKRWRFNIDEHIKEVRINGNWRSNHPQAILSAAIAGIGIAHLAHDIVEPYIAKGQLVTVLDDFQVSDNASWLVYPRKDLLPYRVRLLIEHLTNEFAE</sequence>
<proteinExistence type="inferred from homology"/>
<accession>A0AAD0RVX7</accession>
<evidence type="ECO:0000256" key="1">
    <source>
        <dbReference type="ARBA" id="ARBA00009437"/>
    </source>
</evidence>
<evidence type="ECO:0000259" key="5">
    <source>
        <dbReference type="PROSITE" id="PS50931"/>
    </source>
</evidence>
<dbReference type="InterPro" id="IPR058163">
    <property type="entry name" value="LysR-type_TF_proteobact-type"/>
</dbReference>
<reference evidence="7 8" key="1">
    <citation type="submission" date="2016-10" db="EMBL/GenBank/DDBJ databases">
        <authorList>
            <person name="Varghese N."/>
            <person name="Submissions S."/>
        </authorList>
    </citation>
    <scope>NUCLEOTIDE SEQUENCE [LARGE SCALE GENOMIC DNA]</scope>
    <source>
        <strain evidence="7 8">CGMCC 1.8499</strain>
    </source>
</reference>
<dbReference type="Gene3D" id="1.10.10.10">
    <property type="entry name" value="Winged helix-like DNA-binding domain superfamily/Winged helix DNA-binding domain"/>
    <property type="match status" value="1"/>
</dbReference>
<dbReference type="Proteomes" id="UP000183805">
    <property type="component" value="Unassembled WGS sequence"/>
</dbReference>
<evidence type="ECO:0000313" key="9">
    <source>
        <dbReference type="Proteomes" id="UP000264605"/>
    </source>
</evidence>
<protein>
    <submittedName>
        <fullName evidence="7">DNA-binding transcriptional regulator, LysR family</fullName>
    </submittedName>
    <submittedName>
        <fullName evidence="6">LysR family transcriptional regulator</fullName>
    </submittedName>
</protein>
<dbReference type="PANTHER" id="PTHR30537:SF10">
    <property type="entry name" value="TRANSCRIPTIONAL REGULATOR-RELATED"/>
    <property type="match status" value="1"/>
</dbReference>
<dbReference type="Pfam" id="PF03466">
    <property type="entry name" value="LysR_substrate"/>
    <property type="match status" value="1"/>
</dbReference>
<dbReference type="GO" id="GO:0043565">
    <property type="term" value="F:sequence-specific DNA binding"/>
    <property type="evidence" value="ECO:0007669"/>
    <property type="project" value="TreeGrafter"/>
</dbReference>
<dbReference type="SUPFAM" id="SSF46785">
    <property type="entry name" value="Winged helix' DNA-binding domain"/>
    <property type="match status" value="1"/>
</dbReference>
<dbReference type="SUPFAM" id="SSF53850">
    <property type="entry name" value="Periplasmic binding protein-like II"/>
    <property type="match status" value="1"/>
</dbReference>
<dbReference type="AlphaFoldDB" id="A0AAD0RVX7"/>
<dbReference type="InterPro" id="IPR036388">
    <property type="entry name" value="WH-like_DNA-bd_sf"/>
</dbReference>
<dbReference type="PRINTS" id="PR00039">
    <property type="entry name" value="HTHLYSR"/>
</dbReference>
<dbReference type="PROSITE" id="PS50931">
    <property type="entry name" value="HTH_LYSR"/>
    <property type="match status" value="1"/>
</dbReference>
<name>A0AAD0RVX7_9GAMM</name>
<comment type="similarity">
    <text evidence="1">Belongs to the LysR transcriptional regulatory family.</text>
</comment>
<dbReference type="EMBL" id="FPAZ01000017">
    <property type="protein sequence ID" value="SFT93262.1"/>
    <property type="molecule type" value="Genomic_DNA"/>
</dbReference>
<keyword evidence="2" id="KW-0805">Transcription regulation</keyword>
<dbReference type="RefSeq" id="WP_051501983.1">
    <property type="nucleotide sequence ID" value="NZ_CP032090.1"/>
</dbReference>
<dbReference type="CDD" id="cd08422">
    <property type="entry name" value="PBP2_CrgA_like"/>
    <property type="match status" value="1"/>
</dbReference>
<dbReference type="GO" id="GO:0006351">
    <property type="term" value="P:DNA-templated transcription"/>
    <property type="evidence" value="ECO:0007669"/>
    <property type="project" value="TreeGrafter"/>
</dbReference>
<dbReference type="Proteomes" id="UP000264605">
    <property type="component" value="Chromosome"/>
</dbReference>
<dbReference type="FunFam" id="1.10.10.10:FF:000001">
    <property type="entry name" value="LysR family transcriptional regulator"/>
    <property type="match status" value="1"/>
</dbReference>
<dbReference type="GeneID" id="99503931"/>
<organism evidence="6 9">
    <name type="scientific">Pseudoalteromonas lipolytica</name>
    <dbReference type="NCBI Taxonomy" id="570156"/>
    <lineage>
        <taxon>Bacteria</taxon>
        <taxon>Pseudomonadati</taxon>
        <taxon>Pseudomonadota</taxon>
        <taxon>Gammaproteobacteria</taxon>
        <taxon>Alteromonadales</taxon>
        <taxon>Pseudoalteromonadaceae</taxon>
        <taxon>Pseudoalteromonas</taxon>
    </lineage>
</organism>
<evidence type="ECO:0000313" key="7">
    <source>
        <dbReference type="EMBL" id="SFT93262.1"/>
    </source>
</evidence>
<dbReference type="GO" id="GO:0003700">
    <property type="term" value="F:DNA-binding transcription factor activity"/>
    <property type="evidence" value="ECO:0007669"/>
    <property type="project" value="InterPro"/>
</dbReference>
<keyword evidence="8" id="KW-1185">Reference proteome</keyword>
<dbReference type="InterPro" id="IPR036390">
    <property type="entry name" value="WH_DNA-bd_sf"/>
</dbReference>
<gene>
    <name evidence="6" type="ORF">D0907_00575</name>
    <name evidence="7" type="ORF">SAMN04487854_11734</name>
</gene>
<dbReference type="Pfam" id="PF00126">
    <property type="entry name" value="HTH_1"/>
    <property type="match status" value="1"/>
</dbReference>
<feature type="domain" description="HTH lysR-type" evidence="5">
    <location>
        <begin position="1"/>
        <end position="57"/>
    </location>
</feature>
<dbReference type="Gene3D" id="3.40.190.290">
    <property type="match status" value="1"/>
</dbReference>
<dbReference type="InterPro" id="IPR005119">
    <property type="entry name" value="LysR_subst-bd"/>
</dbReference>
<dbReference type="PANTHER" id="PTHR30537">
    <property type="entry name" value="HTH-TYPE TRANSCRIPTIONAL REGULATOR"/>
    <property type="match status" value="1"/>
</dbReference>
<dbReference type="KEGG" id="pdj:D0907_00575"/>